<feature type="domain" description="Glycosyl transferase family 1" evidence="1">
    <location>
        <begin position="76"/>
        <end position="164"/>
    </location>
</feature>
<evidence type="ECO:0000313" key="3">
    <source>
        <dbReference type="Proteomes" id="UP000693941"/>
    </source>
</evidence>
<dbReference type="AlphaFoldDB" id="A0A8F5BV25"/>
<organism evidence="2 3">
    <name type="scientific">Saccharolobus shibatae</name>
    <dbReference type="NCBI Taxonomy" id="2286"/>
    <lineage>
        <taxon>Archaea</taxon>
        <taxon>Thermoproteota</taxon>
        <taxon>Thermoprotei</taxon>
        <taxon>Sulfolobales</taxon>
        <taxon>Sulfolobaceae</taxon>
        <taxon>Saccharolobus</taxon>
    </lineage>
</organism>
<dbReference type="InterPro" id="IPR001296">
    <property type="entry name" value="Glyco_trans_1"/>
</dbReference>
<accession>A0A8F5BV25</accession>
<dbReference type="Pfam" id="PF00534">
    <property type="entry name" value="Glycos_transf_1"/>
    <property type="match status" value="1"/>
</dbReference>
<evidence type="ECO:0000259" key="1">
    <source>
        <dbReference type="Pfam" id="PF00534"/>
    </source>
</evidence>
<reference evidence="2" key="1">
    <citation type="journal article" date="2021" name="Environ. Microbiol.">
        <title>New insights into the diversity and evolution of the archaeal mobilome from three complete genomes of Saccharolobus shibatae.</title>
        <authorList>
            <person name="Medvedeva S."/>
            <person name="Brandt D."/>
            <person name="Cvirkaite-Krupovic V."/>
            <person name="Liu Y."/>
            <person name="Severinov K."/>
            <person name="Ishino S."/>
            <person name="Ishino Y."/>
            <person name="Prangishvili D."/>
            <person name="Kalinowski J."/>
            <person name="Krupovic M."/>
        </authorList>
    </citation>
    <scope>NUCLEOTIDE SEQUENCE</scope>
    <source>
        <strain evidence="2">BEU9</strain>
    </source>
</reference>
<dbReference type="GO" id="GO:0016757">
    <property type="term" value="F:glycosyltransferase activity"/>
    <property type="evidence" value="ECO:0007669"/>
    <property type="project" value="InterPro"/>
</dbReference>
<dbReference type="Gene3D" id="3.40.50.2000">
    <property type="entry name" value="Glycogen Phosphorylase B"/>
    <property type="match status" value="1"/>
</dbReference>
<gene>
    <name evidence="2" type="ORF">J5U21_01519</name>
</gene>
<dbReference type="SUPFAM" id="SSF53756">
    <property type="entry name" value="UDP-Glycosyltransferase/glycogen phosphorylase"/>
    <property type="match status" value="1"/>
</dbReference>
<name>A0A8F5BV25_9CREN</name>
<dbReference type="Proteomes" id="UP000693941">
    <property type="component" value="Chromosome"/>
</dbReference>
<proteinExistence type="predicted"/>
<protein>
    <recommendedName>
        <fullName evidence="1">Glycosyl transferase family 1 domain-containing protein</fullName>
    </recommendedName>
</protein>
<dbReference type="EMBL" id="CP077715">
    <property type="protein sequence ID" value="QXJ31868.1"/>
    <property type="molecule type" value="Genomic_DNA"/>
</dbReference>
<evidence type="ECO:0000313" key="2">
    <source>
        <dbReference type="EMBL" id="QXJ31868.1"/>
    </source>
</evidence>
<sequence>MDISRKIWFNRKNAIEFCRAQRLQNLIFLTKALRRKPSFIAVMNGGVFDCTNLSRHFNLQILSPPHAFNPLALKYRNFDKEDYVVFLGRINSAKGANEALEVGKYVNLKMIGYSEQEFITRQTKSLGIEVIENISEKEKFEIMSKAKALVLPCHQESFSVSILEP</sequence>